<feature type="transmembrane region" description="Helical" evidence="1">
    <location>
        <begin position="310"/>
        <end position="330"/>
    </location>
</feature>
<evidence type="ECO:0008006" key="3">
    <source>
        <dbReference type="Google" id="ProtNLM"/>
    </source>
</evidence>
<keyword evidence="1" id="KW-0472">Membrane</keyword>
<feature type="transmembrane region" description="Helical" evidence="1">
    <location>
        <begin position="225"/>
        <end position="246"/>
    </location>
</feature>
<dbReference type="AlphaFoldDB" id="A0A0F9Q2V7"/>
<feature type="transmembrane region" description="Helical" evidence="1">
    <location>
        <begin position="55"/>
        <end position="81"/>
    </location>
</feature>
<feature type="transmembrane region" description="Helical" evidence="1">
    <location>
        <begin position="12"/>
        <end position="34"/>
    </location>
</feature>
<dbReference type="EMBL" id="LAZR01001941">
    <property type="protein sequence ID" value="KKN36809.1"/>
    <property type="molecule type" value="Genomic_DNA"/>
</dbReference>
<proteinExistence type="predicted"/>
<feature type="transmembrane region" description="Helical" evidence="1">
    <location>
        <begin position="258"/>
        <end position="276"/>
    </location>
</feature>
<reference evidence="2" key="1">
    <citation type="journal article" date="2015" name="Nature">
        <title>Complex archaea that bridge the gap between prokaryotes and eukaryotes.</title>
        <authorList>
            <person name="Spang A."/>
            <person name="Saw J.H."/>
            <person name="Jorgensen S.L."/>
            <person name="Zaremba-Niedzwiedzka K."/>
            <person name="Martijn J."/>
            <person name="Lind A.E."/>
            <person name="van Eijk R."/>
            <person name="Schleper C."/>
            <person name="Guy L."/>
            <person name="Ettema T.J."/>
        </authorList>
    </citation>
    <scope>NUCLEOTIDE SEQUENCE</scope>
</reference>
<feature type="transmembrane region" description="Helical" evidence="1">
    <location>
        <begin position="288"/>
        <end position="304"/>
    </location>
</feature>
<name>A0A0F9Q2V7_9ZZZZ</name>
<evidence type="ECO:0000313" key="2">
    <source>
        <dbReference type="EMBL" id="KKN36809.1"/>
    </source>
</evidence>
<comment type="caution">
    <text evidence="2">The sequence shown here is derived from an EMBL/GenBank/DDBJ whole genome shotgun (WGS) entry which is preliminary data.</text>
</comment>
<dbReference type="Pfam" id="PF09858">
    <property type="entry name" value="DUF2085"/>
    <property type="match status" value="1"/>
</dbReference>
<dbReference type="InterPro" id="IPR019206">
    <property type="entry name" value="DUF2085_TM"/>
</dbReference>
<sequence length="352" mass="40871">MTETAQIQEHHNLLRVIFLNLLIIAFITISYVYISEPIGSISTPFLNNQEFSLQFGITLLIFSFFSVLAGSVNGFIAGFLGELLFQLAFYNSIFLDWCFIVAILGFLCGLYKYKPLKYHEGIKVYFTFMYFIVISFIISGLITLFQSMFYETTYSIEDIILNYGFNYFLNSLISIIFIVPIILVIYDKILAKDEKDLYYMWLTHHPISASDHTFYLKFGRTKIYFCTRCSGVIIGGLMALFTTYLTQKILGIVIDARIALLLIIILPLPVFIDWGTQRLLLRKSTTESRLLTGFIVGLAFHFMSFTYDLYFYTVLILIAYFSIFFLLAYFGHKKEMRLLEEELDELSYEEAL</sequence>
<evidence type="ECO:0000256" key="1">
    <source>
        <dbReference type="SAM" id="Phobius"/>
    </source>
</evidence>
<organism evidence="2">
    <name type="scientific">marine sediment metagenome</name>
    <dbReference type="NCBI Taxonomy" id="412755"/>
    <lineage>
        <taxon>unclassified sequences</taxon>
        <taxon>metagenomes</taxon>
        <taxon>ecological metagenomes</taxon>
    </lineage>
</organism>
<keyword evidence="1" id="KW-0812">Transmembrane</keyword>
<feature type="transmembrane region" description="Helical" evidence="1">
    <location>
        <begin position="93"/>
        <end position="113"/>
    </location>
</feature>
<feature type="transmembrane region" description="Helical" evidence="1">
    <location>
        <begin position="125"/>
        <end position="145"/>
    </location>
</feature>
<feature type="transmembrane region" description="Helical" evidence="1">
    <location>
        <begin position="165"/>
        <end position="186"/>
    </location>
</feature>
<keyword evidence="1" id="KW-1133">Transmembrane helix</keyword>
<gene>
    <name evidence="2" type="ORF">LCGC14_0769860</name>
</gene>
<protein>
    <recommendedName>
        <fullName evidence="3">DUF2085 domain-containing protein</fullName>
    </recommendedName>
</protein>
<accession>A0A0F9Q2V7</accession>